<comment type="caution">
    <text evidence="1">The sequence shown here is derived from an EMBL/GenBank/DDBJ whole genome shotgun (WGS) entry which is preliminary data.</text>
</comment>
<protein>
    <submittedName>
        <fullName evidence="1">Uncharacterized protein</fullName>
    </submittedName>
</protein>
<evidence type="ECO:0000313" key="1">
    <source>
        <dbReference type="EMBL" id="MPN47350.1"/>
    </source>
</evidence>
<sequence>MSIFFSSDSQGEVFANIAFTNCVRAAAAHFLTVCFPEEQGIGYPIFRVNRGAGKDFSNGDGFSTTAHDNSLERGCHREAYGCCDGGRGWIFRNRYDNSVASRFCGYHAGFINGGDALCRAAPLDVFVRGVIGFNGNGQA</sequence>
<proteinExistence type="predicted"/>
<gene>
    <name evidence="1" type="ORF">SDC9_194952</name>
</gene>
<reference evidence="1" key="1">
    <citation type="submission" date="2019-08" db="EMBL/GenBank/DDBJ databases">
        <authorList>
            <person name="Kucharzyk K."/>
            <person name="Murdoch R.W."/>
            <person name="Higgins S."/>
            <person name="Loffler F."/>
        </authorList>
    </citation>
    <scope>NUCLEOTIDE SEQUENCE</scope>
</reference>
<name>A0A645I892_9ZZZZ</name>
<accession>A0A645I892</accession>
<organism evidence="1">
    <name type="scientific">bioreactor metagenome</name>
    <dbReference type="NCBI Taxonomy" id="1076179"/>
    <lineage>
        <taxon>unclassified sequences</taxon>
        <taxon>metagenomes</taxon>
        <taxon>ecological metagenomes</taxon>
    </lineage>
</organism>
<dbReference type="EMBL" id="VSSQ01108773">
    <property type="protein sequence ID" value="MPN47350.1"/>
    <property type="molecule type" value="Genomic_DNA"/>
</dbReference>
<dbReference type="AlphaFoldDB" id="A0A645I892"/>